<sequence length="319" mass="36369">MLMIDIALASYNGEKYISEQIDSILSSELDASRFALKSIIVSDNRSTDRTADIVTEIAQRHDKVKLTINEKRGVINNFNHALTHSTADYIMLSDQDDIWQHNKILLSMQKLLEMEEAHGKDCPLLVFTDLAITDSRLNTVQPSFFDYMKIKPEGYQLPANIFLSNVAPGCTMIFNRKLLEMAMPVPEQAAMHDWWLILVATTFGKVGHVDQATIFYRQHEGNQVGARRSRYWEMLLRPRAKCRMAKNSLEMAARQALAFKKRFGLIPHSSMGAINFLITFSHLRRLERIRGLVAGKIGYRTFFGNGLLYLLALMLPVSK</sequence>
<gene>
    <name evidence="2" type="primary">cps2F</name>
    <name evidence="2" type="ORF">GCM10011396_51790</name>
</gene>
<keyword evidence="3" id="KW-1185">Reference proteome</keyword>
<reference evidence="2" key="1">
    <citation type="journal article" date="2014" name="Int. J. Syst. Evol. Microbiol.">
        <title>Complete genome sequence of Corynebacterium casei LMG S-19264T (=DSM 44701T), isolated from a smear-ripened cheese.</title>
        <authorList>
            <consortium name="US DOE Joint Genome Institute (JGI-PGF)"/>
            <person name="Walter F."/>
            <person name="Albersmeier A."/>
            <person name="Kalinowski J."/>
            <person name="Ruckert C."/>
        </authorList>
    </citation>
    <scope>NUCLEOTIDE SEQUENCE</scope>
    <source>
        <strain evidence="2">CGMCC 1.10998</strain>
    </source>
</reference>
<dbReference type="Gene3D" id="3.90.550.10">
    <property type="entry name" value="Spore Coat Polysaccharide Biosynthesis Protein SpsA, Chain A"/>
    <property type="match status" value="1"/>
</dbReference>
<evidence type="ECO:0000259" key="1">
    <source>
        <dbReference type="Pfam" id="PF00535"/>
    </source>
</evidence>
<dbReference type="EMBL" id="BMED01000007">
    <property type="protein sequence ID" value="GGC97901.1"/>
    <property type="molecule type" value="Genomic_DNA"/>
</dbReference>
<accession>A0A916V107</accession>
<feature type="domain" description="Glycosyltransferase 2-like" evidence="1">
    <location>
        <begin position="6"/>
        <end position="117"/>
    </location>
</feature>
<proteinExistence type="predicted"/>
<protein>
    <submittedName>
        <fullName evidence="2">Glycosyl transferase</fullName>
    </submittedName>
</protein>
<dbReference type="RefSeq" id="WP_188569046.1">
    <property type="nucleotide sequence ID" value="NZ_BMED01000007.1"/>
</dbReference>
<dbReference type="SUPFAM" id="SSF53448">
    <property type="entry name" value="Nucleotide-diphospho-sugar transferases"/>
    <property type="match status" value="1"/>
</dbReference>
<dbReference type="GO" id="GO:0016758">
    <property type="term" value="F:hexosyltransferase activity"/>
    <property type="evidence" value="ECO:0007669"/>
    <property type="project" value="UniProtKB-ARBA"/>
</dbReference>
<dbReference type="AlphaFoldDB" id="A0A916V107"/>
<name>A0A916V107_9BURK</name>
<evidence type="ECO:0000313" key="2">
    <source>
        <dbReference type="EMBL" id="GGC97901.1"/>
    </source>
</evidence>
<dbReference type="CDD" id="cd04196">
    <property type="entry name" value="GT_2_like_d"/>
    <property type="match status" value="1"/>
</dbReference>
<evidence type="ECO:0000313" key="3">
    <source>
        <dbReference type="Proteomes" id="UP000637423"/>
    </source>
</evidence>
<comment type="caution">
    <text evidence="2">The sequence shown here is derived from an EMBL/GenBank/DDBJ whole genome shotgun (WGS) entry which is preliminary data.</text>
</comment>
<dbReference type="PANTHER" id="PTHR22916:SF3">
    <property type="entry name" value="UDP-GLCNAC:BETAGAL BETA-1,3-N-ACETYLGLUCOSAMINYLTRANSFERASE-LIKE PROTEIN 1"/>
    <property type="match status" value="1"/>
</dbReference>
<dbReference type="InterPro" id="IPR001173">
    <property type="entry name" value="Glyco_trans_2-like"/>
</dbReference>
<keyword evidence="2" id="KW-0808">Transferase</keyword>
<organism evidence="2 3">
    <name type="scientific">Undibacterium terreum</name>
    <dbReference type="NCBI Taxonomy" id="1224302"/>
    <lineage>
        <taxon>Bacteria</taxon>
        <taxon>Pseudomonadati</taxon>
        <taxon>Pseudomonadota</taxon>
        <taxon>Betaproteobacteria</taxon>
        <taxon>Burkholderiales</taxon>
        <taxon>Oxalobacteraceae</taxon>
        <taxon>Undibacterium</taxon>
    </lineage>
</organism>
<dbReference type="Proteomes" id="UP000637423">
    <property type="component" value="Unassembled WGS sequence"/>
</dbReference>
<reference evidence="2" key="2">
    <citation type="submission" date="2020-09" db="EMBL/GenBank/DDBJ databases">
        <authorList>
            <person name="Sun Q."/>
            <person name="Zhou Y."/>
        </authorList>
    </citation>
    <scope>NUCLEOTIDE SEQUENCE</scope>
    <source>
        <strain evidence="2">CGMCC 1.10998</strain>
    </source>
</reference>
<dbReference type="Pfam" id="PF00535">
    <property type="entry name" value="Glycos_transf_2"/>
    <property type="match status" value="1"/>
</dbReference>
<dbReference type="InterPro" id="IPR029044">
    <property type="entry name" value="Nucleotide-diphossugar_trans"/>
</dbReference>
<dbReference type="PANTHER" id="PTHR22916">
    <property type="entry name" value="GLYCOSYLTRANSFERASE"/>
    <property type="match status" value="1"/>
</dbReference>